<evidence type="ECO:0000313" key="2">
    <source>
        <dbReference type="EMBL" id="RZC48566.1"/>
    </source>
</evidence>
<dbReference type="Proteomes" id="UP000316621">
    <property type="component" value="Chromosome 2"/>
</dbReference>
<protein>
    <submittedName>
        <fullName evidence="2">Uncharacterized protein</fullName>
    </submittedName>
</protein>
<feature type="compositionally biased region" description="Polar residues" evidence="1">
    <location>
        <begin position="9"/>
        <end position="29"/>
    </location>
</feature>
<keyword evidence="3" id="KW-1185">Reference proteome</keyword>
<dbReference type="PANTHER" id="PTHR33070">
    <property type="entry name" value="OS06G0725500 PROTEIN"/>
    <property type="match status" value="1"/>
</dbReference>
<gene>
    <name evidence="2" type="ORF">C5167_016992</name>
</gene>
<dbReference type="InterPro" id="IPR004320">
    <property type="entry name" value="BPS1_pln"/>
</dbReference>
<proteinExistence type="predicted"/>
<name>A0A4Y7IKC2_PAPSO</name>
<feature type="region of interest" description="Disordered" evidence="1">
    <location>
        <begin position="1"/>
        <end position="29"/>
    </location>
</feature>
<dbReference type="GO" id="GO:0048367">
    <property type="term" value="P:shoot system development"/>
    <property type="evidence" value="ECO:0007669"/>
    <property type="project" value="InterPro"/>
</dbReference>
<reference evidence="2 3" key="1">
    <citation type="journal article" date="2018" name="Science">
        <title>The opium poppy genome and morphinan production.</title>
        <authorList>
            <person name="Guo L."/>
            <person name="Winzer T."/>
            <person name="Yang X."/>
            <person name="Li Y."/>
            <person name="Ning Z."/>
            <person name="He Z."/>
            <person name="Teodor R."/>
            <person name="Lu Y."/>
            <person name="Bowser T.A."/>
            <person name="Graham I.A."/>
            <person name="Ye K."/>
        </authorList>
    </citation>
    <scope>NUCLEOTIDE SEQUENCE [LARGE SCALE GENOMIC DNA]</scope>
    <source>
        <strain evidence="3">cv. HN1</strain>
        <tissue evidence="2">Leaves</tissue>
    </source>
</reference>
<sequence length="306" mass="35487">MASRIRRSVSFSHPISSPKTNHTRSSSLPCRSHPLISQLQDEIKNLKIWEANPNLKTSAWLNEGLTMLKNVHDSFGDLLHLSQTRDSFRRRSEWVESLLEDYLRFVDVYGIFRASIVSIKEEQLKLEMSLRRNSESMISLYARERKKMNKDMMKIVSSNVRFTGKYLIPVTTMVESNSADFELSIVLRDVNDVTQMVTMCLIKGVSSSIEIKRNSWKNLKNLWNNKKKTSDKEEGIKEVVEAIKSLSELRINGEGDKNRKERSKALEKLECLDECIEEIENGRWKCNLNAAYGAYKVKFLHQEMVF</sequence>
<dbReference type="PANTHER" id="PTHR33070:SF49">
    <property type="entry name" value="OS06G0725500 PROTEIN"/>
    <property type="match status" value="1"/>
</dbReference>
<evidence type="ECO:0000313" key="3">
    <source>
        <dbReference type="Proteomes" id="UP000316621"/>
    </source>
</evidence>
<dbReference type="GO" id="GO:0048364">
    <property type="term" value="P:root development"/>
    <property type="evidence" value="ECO:0007669"/>
    <property type="project" value="InterPro"/>
</dbReference>
<accession>A0A4Y7IKC2</accession>
<dbReference type="EMBL" id="CM010716">
    <property type="protein sequence ID" value="RZC48566.1"/>
    <property type="molecule type" value="Genomic_DNA"/>
</dbReference>
<dbReference type="AlphaFoldDB" id="A0A4Y7IKC2"/>
<dbReference type="Pfam" id="PF03087">
    <property type="entry name" value="BPS1"/>
    <property type="match status" value="1"/>
</dbReference>
<organism evidence="2 3">
    <name type="scientific">Papaver somniferum</name>
    <name type="common">Opium poppy</name>
    <dbReference type="NCBI Taxonomy" id="3469"/>
    <lineage>
        <taxon>Eukaryota</taxon>
        <taxon>Viridiplantae</taxon>
        <taxon>Streptophyta</taxon>
        <taxon>Embryophyta</taxon>
        <taxon>Tracheophyta</taxon>
        <taxon>Spermatophyta</taxon>
        <taxon>Magnoliopsida</taxon>
        <taxon>Ranunculales</taxon>
        <taxon>Papaveraceae</taxon>
        <taxon>Papaveroideae</taxon>
        <taxon>Papaver</taxon>
    </lineage>
</organism>
<evidence type="ECO:0000256" key="1">
    <source>
        <dbReference type="SAM" id="MobiDB-lite"/>
    </source>
</evidence>
<dbReference type="Gramene" id="RZC48566">
    <property type="protein sequence ID" value="RZC48566"/>
    <property type="gene ID" value="C5167_016992"/>
</dbReference>